<accession>K0T472</accession>
<proteinExistence type="predicted"/>
<reference evidence="2 3" key="1">
    <citation type="journal article" date="2012" name="Genome Biol.">
        <title>Genome and low-iron response of an oceanic diatom adapted to chronic iron limitation.</title>
        <authorList>
            <person name="Lommer M."/>
            <person name="Specht M."/>
            <person name="Roy A.S."/>
            <person name="Kraemer L."/>
            <person name="Andreson R."/>
            <person name="Gutowska M.A."/>
            <person name="Wolf J."/>
            <person name="Bergner S.V."/>
            <person name="Schilhabel M.B."/>
            <person name="Klostermeier U.C."/>
            <person name="Beiko R.G."/>
            <person name="Rosenstiel P."/>
            <person name="Hippler M."/>
            <person name="Laroche J."/>
        </authorList>
    </citation>
    <scope>NUCLEOTIDE SEQUENCE [LARGE SCALE GENOMIC DNA]</scope>
    <source>
        <strain evidence="2 3">CCMP1005</strain>
    </source>
</reference>
<gene>
    <name evidence="2" type="ORF">THAOC_06562</name>
</gene>
<feature type="compositionally biased region" description="Basic and acidic residues" evidence="1">
    <location>
        <begin position="72"/>
        <end position="82"/>
    </location>
</feature>
<evidence type="ECO:0000313" key="2">
    <source>
        <dbReference type="EMBL" id="EJK71949.1"/>
    </source>
</evidence>
<keyword evidence="3" id="KW-1185">Reference proteome</keyword>
<organism evidence="2 3">
    <name type="scientific">Thalassiosira oceanica</name>
    <name type="common">Marine diatom</name>
    <dbReference type="NCBI Taxonomy" id="159749"/>
    <lineage>
        <taxon>Eukaryota</taxon>
        <taxon>Sar</taxon>
        <taxon>Stramenopiles</taxon>
        <taxon>Ochrophyta</taxon>
        <taxon>Bacillariophyta</taxon>
        <taxon>Coscinodiscophyceae</taxon>
        <taxon>Thalassiosirophycidae</taxon>
        <taxon>Thalassiosirales</taxon>
        <taxon>Thalassiosiraceae</taxon>
        <taxon>Thalassiosira</taxon>
    </lineage>
</organism>
<feature type="region of interest" description="Disordered" evidence="1">
    <location>
        <begin position="1"/>
        <end position="106"/>
    </location>
</feature>
<dbReference type="Proteomes" id="UP000266841">
    <property type="component" value="Unassembled WGS sequence"/>
</dbReference>
<feature type="non-terminal residue" evidence="2">
    <location>
        <position position="296"/>
    </location>
</feature>
<feature type="region of interest" description="Disordered" evidence="1">
    <location>
        <begin position="129"/>
        <end position="228"/>
    </location>
</feature>
<name>K0T472_THAOC</name>
<dbReference type="OrthoDB" id="42491at2759"/>
<feature type="compositionally biased region" description="Acidic residues" evidence="1">
    <location>
        <begin position="93"/>
        <end position="105"/>
    </location>
</feature>
<comment type="caution">
    <text evidence="2">The sequence shown here is derived from an EMBL/GenBank/DDBJ whole genome shotgun (WGS) entry which is preliminary data.</text>
</comment>
<evidence type="ECO:0000313" key="3">
    <source>
        <dbReference type="Proteomes" id="UP000266841"/>
    </source>
</evidence>
<protein>
    <submittedName>
        <fullName evidence="2">Uncharacterized protein</fullName>
    </submittedName>
</protein>
<feature type="compositionally biased region" description="Basic and acidic residues" evidence="1">
    <location>
        <begin position="208"/>
        <end position="220"/>
    </location>
</feature>
<dbReference type="eggNOG" id="ENOG502R302">
    <property type="taxonomic scope" value="Eukaryota"/>
</dbReference>
<sequence>MSSSDPPPAYELQRSPGGGRTTPVHANPSAAGGGLGSFGEDSIDNSTLEPSLAEGGEPSRTRSSRLAPPGSSREESPTDGYDHGYQIDQEGYYADEADGGAEDVTETIRDMHRSLLELMSEPGLFHEGIEWQTKLDSGIDPGAVSDDEGDNNEDDPARNRGPESSVGDGGDSTFDGLDSLEGDGGNDTTTKATEDETFEFDPDAANRPQEEKKKSDEPPPRRRKTEPLPLRIFAPDAEAVLPAAFTATQLFGAEVHTGIELEAAAGVVEMSRLFLRWLALMPEGDHENPIDPPGLT</sequence>
<evidence type="ECO:0000256" key="1">
    <source>
        <dbReference type="SAM" id="MobiDB-lite"/>
    </source>
</evidence>
<dbReference type="AlphaFoldDB" id="K0T472"/>
<feature type="compositionally biased region" description="Acidic residues" evidence="1">
    <location>
        <begin position="145"/>
        <end position="154"/>
    </location>
</feature>
<dbReference type="EMBL" id="AGNL01006556">
    <property type="protein sequence ID" value="EJK71949.1"/>
    <property type="molecule type" value="Genomic_DNA"/>
</dbReference>